<dbReference type="RefSeq" id="WP_022775459.1">
    <property type="nucleotide sequence ID" value="NC_022576.1"/>
</dbReference>
<dbReference type="PATRIC" id="fig|946483.4.peg.2184"/>
<gene>
    <name evidence="1" type="ORF">Cenrod_2171</name>
</gene>
<dbReference type="STRING" id="946483.Cenrod_2171"/>
<evidence type="ECO:0000313" key="2">
    <source>
        <dbReference type="Proteomes" id="UP000017184"/>
    </source>
</evidence>
<dbReference type="CDD" id="cd18687">
    <property type="entry name" value="PIN_VapC-like"/>
    <property type="match status" value="1"/>
</dbReference>
<proteinExistence type="predicted"/>
<reference evidence="1 2" key="1">
    <citation type="journal article" date="2013" name="Genome Biol.">
        <title>Genomic analysis reveals key aspects of prokaryotic symbiosis in the phototrophic consortium "Chlorochromatium aggregatum".</title>
        <authorList>
            <person name="Liu Z."/>
            <person name="Muller J."/>
            <person name="Li T."/>
            <person name="Alvey R.M."/>
            <person name="Vogl K."/>
            <person name="Frigaard N.U."/>
            <person name="Rockwell N.C."/>
            <person name="Boyd E.S."/>
            <person name="Tomsho L.P."/>
            <person name="Schuster S.C."/>
            <person name="Henke P."/>
            <person name="Rohde M."/>
            <person name="Overmann J."/>
            <person name="Bryant D.A."/>
        </authorList>
    </citation>
    <scope>NUCLEOTIDE SEQUENCE [LARGE SCALE GENOMIC DNA]</scope>
    <source>
        <strain evidence="1">CR</strain>
    </source>
</reference>
<accession>U5NA93</accession>
<sequence length="163" mass="18080">MKRKIYIETSIISYLTARPSKTIIGAAHQQITQAWWETRNNYDLFVSGSVLAECAAGNTEAAEKRLNAVNGLTLLSSTDSAIDLARHLILKSIVPRKAAEDALHIALATIHGMDYLLTWNCRHIANMEIQRNISHHLESIGLLMPIMCTPEELLGENDDDITG</sequence>
<dbReference type="SUPFAM" id="SSF88723">
    <property type="entry name" value="PIN domain-like"/>
    <property type="match status" value="1"/>
</dbReference>
<dbReference type="Proteomes" id="UP000017184">
    <property type="component" value="Chromosome"/>
</dbReference>
<dbReference type="AlphaFoldDB" id="U5NA93"/>
<dbReference type="eggNOG" id="COG1848">
    <property type="taxonomic scope" value="Bacteria"/>
</dbReference>
<keyword evidence="2" id="KW-1185">Reference proteome</keyword>
<organism evidence="1 2">
    <name type="scientific">Candidatus Symbiobacter mobilis CR</name>
    <dbReference type="NCBI Taxonomy" id="946483"/>
    <lineage>
        <taxon>Bacteria</taxon>
        <taxon>Pseudomonadati</taxon>
        <taxon>Pseudomonadota</taxon>
        <taxon>Betaproteobacteria</taxon>
        <taxon>Burkholderiales</taxon>
        <taxon>Comamonadaceae</taxon>
    </lineage>
</organism>
<name>U5NA93_9BURK</name>
<dbReference type="OrthoDB" id="9799824at2"/>
<dbReference type="EMBL" id="CP004885">
    <property type="protein sequence ID" value="AGX88240.1"/>
    <property type="molecule type" value="Genomic_DNA"/>
</dbReference>
<dbReference type="KEGG" id="cbx:Cenrod_2171"/>
<protein>
    <submittedName>
        <fullName evidence="1">Uncharacterized protein</fullName>
    </submittedName>
</protein>
<dbReference type="InterPro" id="IPR029060">
    <property type="entry name" value="PIN-like_dom_sf"/>
</dbReference>
<dbReference type="Gene3D" id="3.40.50.1010">
    <property type="entry name" value="5'-nuclease"/>
    <property type="match status" value="1"/>
</dbReference>
<dbReference type="HOGENOM" id="CLU_119411_0_0_4"/>
<evidence type="ECO:0000313" key="1">
    <source>
        <dbReference type="EMBL" id="AGX88240.1"/>
    </source>
</evidence>